<evidence type="ECO:0000313" key="1">
    <source>
        <dbReference type="EMBL" id="MCC2175663.1"/>
    </source>
</evidence>
<evidence type="ECO:0000313" key="2">
    <source>
        <dbReference type="Proteomes" id="UP001298753"/>
    </source>
</evidence>
<comment type="caution">
    <text evidence="1">The sequence shown here is derived from an EMBL/GenBank/DDBJ whole genome shotgun (WGS) entry which is preliminary data.</text>
</comment>
<name>A0AAW4VX16_9FIRM</name>
<dbReference type="InterPro" id="IPR043502">
    <property type="entry name" value="DNA/RNA_pol_sf"/>
</dbReference>
<dbReference type="SUPFAM" id="SSF56672">
    <property type="entry name" value="DNA/RNA polymerases"/>
    <property type="match status" value="1"/>
</dbReference>
<accession>A0AAW4VX16</accession>
<gene>
    <name evidence="1" type="ORF">LKD22_00725</name>
</gene>
<proteinExistence type="predicted"/>
<dbReference type="EMBL" id="JAJEPX010000001">
    <property type="protein sequence ID" value="MCC2175663.1"/>
    <property type="molecule type" value="Genomic_DNA"/>
</dbReference>
<dbReference type="Gene3D" id="1.10.150.20">
    <property type="entry name" value="5' to 3' exonuclease, C-terminal subdomain"/>
    <property type="match status" value="1"/>
</dbReference>
<keyword evidence="2" id="KW-1185">Reference proteome</keyword>
<dbReference type="Proteomes" id="UP001298753">
    <property type="component" value="Unassembled WGS sequence"/>
</dbReference>
<dbReference type="Gene3D" id="3.30.70.370">
    <property type="match status" value="1"/>
</dbReference>
<organism evidence="1 2">
    <name type="scientific">Agathobaculum butyriciproducens</name>
    <dbReference type="NCBI Taxonomy" id="1628085"/>
    <lineage>
        <taxon>Bacteria</taxon>
        <taxon>Bacillati</taxon>
        <taxon>Bacillota</taxon>
        <taxon>Clostridia</taxon>
        <taxon>Eubacteriales</taxon>
        <taxon>Butyricicoccaceae</taxon>
        <taxon>Agathobaculum</taxon>
    </lineage>
</organism>
<reference evidence="1 2" key="1">
    <citation type="submission" date="2021-10" db="EMBL/GenBank/DDBJ databases">
        <title>Anaerobic single-cell dispensing facilitates the cultivation of human gut bacteria.</title>
        <authorList>
            <person name="Afrizal A."/>
        </authorList>
    </citation>
    <scope>NUCLEOTIDE SEQUENCE [LARGE SCALE GENOMIC DNA]</scope>
    <source>
        <strain evidence="1 2">CLA-AA-H270</strain>
    </source>
</reference>
<sequence>MRTALVPKPGCKFVDTDFSAIEASVVAWLADEEWVLQVFRTHDKIYEAIAIPYTRVHYQG</sequence>
<dbReference type="AlphaFoldDB" id="A0AAW4VX16"/>
<evidence type="ECO:0008006" key="3">
    <source>
        <dbReference type="Google" id="ProtNLM"/>
    </source>
</evidence>
<protein>
    <recommendedName>
        <fullName evidence="3">DNA-directed DNA polymerase family A palm domain-containing protein</fullName>
    </recommendedName>
</protein>